<name>A0A6J6HQ16_9ZZZZ</name>
<dbReference type="EMBL" id="CAEZVE010000015">
    <property type="protein sequence ID" value="CAB4615932.1"/>
    <property type="molecule type" value="Genomic_DNA"/>
</dbReference>
<evidence type="ECO:0000256" key="8">
    <source>
        <dbReference type="ARBA" id="ARBA00032824"/>
    </source>
</evidence>
<dbReference type="InterPro" id="IPR013766">
    <property type="entry name" value="Thioredoxin_domain"/>
</dbReference>
<dbReference type="CDD" id="cd03018">
    <property type="entry name" value="PRX_AhpE_like"/>
    <property type="match status" value="1"/>
</dbReference>
<evidence type="ECO:0000256" key="3">
    <source>
        <dbReference type="ARBA" id="ARBA00022559"/>
    </source>
</evidence>
<organism evidence="12">
    <name type="scientific">freshwater metagenome</name>
    <dbReference type="NCBI Taxonomy" id="449393"/>
    <lineage>
        <taxon>unclassified sequences</taxon>
        <taxon>metagenomes</taxon>
        <taxon>ecological metagenomes</taxon>
    </lineage>
</organism>
<evidence type="ECO:0000259" key="11">
    <source>
        <dbReference type="PROSITE" id="PS51352"/>
    </source>
</evidence>
<evidence type="ECO:0000256" key="5">
    <source>
        <dbReference type="ARBA" id="ARBA00023002"/>
    </source>
</evidence>
<keyword evidence="5" id="KW-0560">Oxidoreductase</keyword>
<dbReference type="Gene3D" id="3.40.30.10">
    <property type="entry name" value="Glutaredoxin"/>
    <property type="match status" value="1"/>
</dbReference>
<protein>
    <recommendedName>
        <fullName evidence="2">thioredoxin-dependent peroxiredoxin</fullName>
        <ecNumber evidence="2">1.11.1.24</ecNumber>
    </recommendedName>
    <alternativeName>
        <fullName evidence="8">Thioredoxin peroxidase</fullName>
    </alternativeName>
</protein>
<keyword evidence="7" id="KW-0676">Redox-active center</keyword>
<dbReference type="GO" id="GO:0045454">
    <property type="term" value="P:cell redox homeostasis"/>
    <property type="evidence" value="ECO:0007669"/>
    <property type="project" value="TreeGrafter"/>
</dbReference>
<dbReference type="EC" id="1.11.1.24" evidence="2"/>
<dbReference type="GO" id="GO:0034599">
    <property type="term" value="P:cellular response to oxidative stress"/>
    <property type="evidence" value="ECO:0007669"/>
    <property type="project" value="TreeGrafter"/>
</dbReference>
<evidence type="ECO:0000256" key="2">
    <source>
        <dbReference type="ARBA" id="ARBA00013017"/>
    </source>
</evidence>
<dbReference type="InterPro" id="IPR036249">
    <property type="entry name" value="Thioredoxin-like_sf"/>
</dbReference>
<evidence type="ECO:0000256" key="7">
    <source>
        <dbReference type="ARBA" id="ARBA00023284"/>
    </source>
</evidence>
<evidence type="ECO:0000256" key="4">
    <source>
        <dbReference type="ARBA" id="ARBA00022862"/>
    </source>
</evidence>
<dbReference type="SUPFAM" id="SSF52833">
    <property type="entry name" value="Thioredoxin-like"/>
    <property type="match status" value="1"/>
</dbReference>
<evidence type="ECO:0000256" key="9">
    <source>
        <dbReference type="ARBA" id="ARBA00038489"/>
    </source>
</evidence>
<dbReference type="GO" id="GO:0008379">
    <property type="term" value="F:thioredoxin peroxidase activity"/>
    <property type="evidence" value="ECO:0007669"/>
    <property type="project" value="TreeGrafter"/>
</dbReference>
<reference evidence="12" key="1">
    <citation type="submission" date="2020-05" db="EMBL/GenBank/DDBJ databases">
        <authorList>
            <person name="Chiriac C."/>
            <person name="Salcher M."/>
            <person name="Ghai R."/>
            <person name="Kavagutti S V."/>
        </authorList>
    </citation>
    <scope>NUCLEOTIDE SEQUENCE</scope>
</reference>
<keyword evidence="6" id="KW-1015">Disulfide bond</keyword>
<evidence type="ECO:0000256" key="10">
    <source>
        <dbReference type="ARBA" id="ARBA00049091"/>
    </source>
</evidence>
<dbReference type="InterPro" id="IPR000866">
    <property type="entry name" value="AhpC/TSA"/>
</dbReference>
<gene>
    <name evidence="12" type="ORF">UFOPK1931_00172</name>
</gene>
<sequence length="152" mass="16686">MAVEIGDKAPDFELTNQNGEAIKLSSFAGKKPVVLVFYPLSFSGTCTGELCELRDNFAAFESKDVELMAISVDSKYTQKQFAEKEGYKFQVLADFWPHGGVAQKYGVFKEDLGFAIRGTFLIDTDGIIRAKFVNGPGEARDLASYHQALAAL</sequence>
<evidence type="ECO:0000313" key="12">
    <source>
        <dbReference type="EMBL" id="CAB4615932.1"/>
    </source>
</evidence>
<dbReference type="FunFam" id="3.40.30.10:FF:000118">
    <property type="entry name" value="Peroxiredoxin AhpE"/>
    <property type="match status" value="1"/>
</dbReference>
<dbReference type="PANTHER" id="PTHR42801">
    <property type="entry name" value="THIOREDOXIN-DEPENDENT PEROXIDE REDUCTASE"/>
    <property type="match status" value="1"/>
</dbReference>
<keyword evidence="3" id="KW-0575">Peroxidase</keyword>
<proteinExistence type="inferred from homology"/>
<dbReference type="InterPro" id="IPR050924">
    <property type="entry name" value="Peroxiredoxin_BCP/PrxQ"/>
</dbReference>
<accession>A0A6J6HQ16</accession>
<comment type="catalytic activity">
    <reaction evidence="10">
        <text>a hydroperoxide + [thioredoxin]-dithiol = an alcohol + [thioredoxin]-disulfide + H2O</text>
        <dbReference type="Rhea" id="RHEA:62620"/>
        <dbReference type="Rhea" id="RHEA-COMP:10698"/>
        <dbReference type="Rhea" id="RHEA-COMP:10700"/>
        <dbReference type="ChEBI" id="CHEBI:15377"/>
        <dbReference type="ChEBI" id="CHEBI:29950"/>
        <dbReference type="ChEBI" id="CHEBI:30879"/>
        <dbReference type="ChEBI" id="CHEBI:35924"/>
        <dbReference type="ChEBI" id="CHEBI:50058"/>
        <dbReference type="EC" id="1.11.1.24"/>
    </reaction>
</comment>
<comment type="similarity">
    <text evidence="9">Belongs to the peroxiredoxin family. BCP/PrxQ subfamily.</text>
</comment>
<dbReference type="PANTHER" id="PTHR42801:SF20">
    <property type="entry name" value="ALKYL HYDROPEROXIDE REDUCTASE E"/>
    <property type="match status" value="1"/>
</dbReference>
<evidence type="ECO:0000256" key="1">
    <source>
        <dbReference type="ARBA" id="ARBA00011245"/>
    </source>
</evidence>
<dbReference type="InterPro" id="IPR024706">
    <property type="entry name" value="Peroxiredoxin_AhpC-typ"/>
</dbReference>
<dbReference type="Pfam" id="PF00578">
    <property type="entry name" value="AhpC-TSA"/>
    <property type="match status" value="1"/>
</dbReference>
<dbReference type="PIRSF" id="PIRSF000239">
    <property type="entry name" value="AHPC"/>
    <property type="match status" value="1"/>
</dbReference>
<feature type="domain" description="Thioredoxin" evidence="11">
    <location>
        <begin position="3"/>
        <end position="152"/>
    </location>
</feature>
<comment type="subunit">
    <text evidence="1">Monomer.</text>
</comment>
<dbReference type="PROSITE" id="PS51352">
    <property type="entry name" value="THIOREDOXIN_2"/>
    <property type="match status" value="1"/>
</dbReference>
<dbReference type="GO" id="GO:0005737">
    <property type="term" value="C:cytoplasm"/>
    <property type="evidence" value="ECO:0007669"/>
    <property type="project" value="TreeGrafter"/>
</dbReference>
<dbReference type="AlphaFoldDB" id="A0A6J6HQ16"/>
<keyword evidence="4" id="KW-0049">Antioxidant</keyword>
<evidence type="ECO:0000256" key="6">
    <source>
        <dbReference type="ARBA" id="ARBA00023157"/>
    </source>
</evidence>